<evidence type="ECO:0000256" key="4">
    <source>
        <dbReference type="HAMAP-Rule" id="MF_00470"/>
    </source>
</evidence>
<dbReference type="SFLD" id="SFLDS00001">
    <property type="entry name" value="Enolase"/>
    <property type="match status" value="1"/>
</dbReference>
<dbReference type="HAMAP" id="MF_00470">
    <property type="entry name" value="MenC_1"/>
    <property type="match status" value="1"/>
</dbReference>
<evidence type="ECO:0000256" key="2">
    <source>
        <dbReference type="ARBA" id="ARBA00022842"/>
    </source>
</evidence>
<dbReference type="Pfam" id="PF18374">
    <property type="entry name" value="Enolase_like_N"/>
    <property type="match status" value="1"/>
</dbReference>
<feature type="binding site" evidence="4">
    <location>
        <position position="184"/>
    </location>
    <ligand>
        <name>Mg(2+)</name>
        <dbReference type="ChEBI" id="CHEBI:18420"/>
    </ligand>
</feature>
<keyword evidence="4" id="KW-0474">Menaquinone biosynthesis</keyword>
<keyword evidence="7" id="KW-1185">Reference proteome</keyword>
<comment type="cofactor">
    <cofactor evidence="4">
        <name>a divalent metal cation</name>
        <dbReference type="ChEBI" id="CHEBI:60240"/>
    </cofactor>
</comment>
<dbReference type="PANTHER" id="PTHR48073">
    <property type="entry name" value="O-SUCCINYLBENZOATE SYNTHASE-RELATED"/>
    <property type="match status" value="1"/>
</dbReference>
<dbReference type="UniPathway" id="UPA01057">
    <property type="reaction ID" value="UER00165"/>
</dbReference>
<protein>
    <recommendedName>
        <fullName evidence="4">o-succinylbenzoate synthase</fullName>
        <shortName evidence="4">OSB synthase</shortName>
        <shortName evidence="4">OSBS</shortName>
        <ecNumber evidence="4">4.2.1.113</ecNumber>
    </recommendedName>
    <alternativeName>
        <fullName evidence="4">4-(2'-carboxyphenyl)-4-oxybutyric acid synthase</fullName>
    </alternativeName>
    <alternativeName>
        <fullName evidence="4">o-succinylbenzoic acid synthase</fullName>
    </alternativeName>
</protein>
<keyword evidence="1 4" id="KW-0479">Metal-binding</keyword>
<feature type="binding site" evidence="4">
    <location>
        <position position="161"/>
    </location>
    <ligand>
        <name>Mg(2+)</name>
        <dbReference type="ChEBI" id="CHEBI:18420"/>
    </ligand>
</feature>
<dbReference type="GO" id="GO:0043748">
    <property type="term" value="F:O-succinylbenzoate synthase activity"/>
    <property type="evidence" value="ECO:0007669"/>
    <property type="project" value="UniProtKB-EC"/>
</dbReference>
<feature type="active site" description="Proton acceptor" evidence="4">
    <location>
        <position position="212"/>
    </location>
</feature>
<proteinExistence type="inferred from homology"/>
<evidence type="ECO:0000313" key="7">
    <source>
        <dbReference type="Proteomes" id="UP000306985"/>
    </source>
</evidence>
<reference evidence="6 7" key="1">
    <citation type="submission" date="2019-05" db="EMBL/GenBank/DDBJ databases">
        <title>Nakamurella sp. N5BH11, whole genome shotgun sequence.</title>
        <authorList>
            <person name="Tuo L."/>
        </authorList>
    </citation>
    <scope>NUCLEOTIDE SEQUENCE [LARGE SCALE GENOMIC DNA]</scope>
    <source>
        <strain evidence="6 7">N5BH11</strain>
    </source>
</reference>
<feature type="binding site" evidence="4">
    <location>
        <position position="133"/>
    </location>
    <ligand>
        <name>Mg(2+)</name>
        <dbReference type="ChEBI" id="CHEBI:18420"/>
    </ligand>
</feature>
<dbReference type="AlphaFoldDB" id="A0A4U6QFF0"/>
<accession>A0A4U6QFF0</accession>
<comment type="similarity">
    <text evidence="4">Belongs to the mandelate racemase/muconate lactonizing enzyme family. MenC type 1 subfamily.</text>
</comment>
<dbReference type="Pfam" id="PF13378">
    <property type="entry name" value="MR_MLE_C"/>
    <property type="match status" value="1"/>
</dbReference>
<comment type="pathway">
    <text evidence="4">Quinol/quinone metabolism; 1,4-dihydroxy-2-naphthoate biosynthesis; 1,4-dihydroxy-2-naphthoate from chorismate: step 4/7.</text>
</comment>
<dbReference type="SMART" id="SM00922">
    <property type="entry name" value="MR_MLE"/>
    <property type="match status" value="1"/>
</dbReference>
<dbReference type="InterPro" id="IPR029065">
    <property type="entry name" value="Enolase_C-like"/>
</dbReference>
<comment type="catalytic activity">
    <reaction evidence="4">
        <text>(1R,6R)-6-hydroxy-2-succinyl-cyclohexa-2,4-diene-1-carboxylate = 2-succinylbenzoate + H2O</text>
        <dbReference type="Rhea" id="RHEA:10196"/>
        <dbReference type="ChEBI" id="CHEBI:15377"/>
        <dbReference type="ChEBI" id="CHEBI:18325"/>
        <dbReference type="ChEBI" id="CHEBI:58689"/>
        <dbReference type="EC" id="4.2.1.113"/>
    </reaction>
</comment>
<evidence type="ECO:0000259" key="5">
    <source>
        <dbReference type="SMART" id="SM00922"/>
    </source>
</evidence>
<feature type="active site" description="Proton donor" evidence="4">
    <location>
        <position position="102"/>
    </location>
</feature>
<evidence type="ECO:0000313" key="6">
    <source>
        <dbReference type="EMBL" id="TKV58997.1"/>
    </source>
</evidence>
<dbReference type="Gene3D" id="3.20.20.120">
    <property type="entry name" value="Enolase-like C-terminal domain"/>
    <property type="match status" value="1"/>
</dbReference>
<dbReference type="PANTHER" id="PTHR48073:SF2">
    <property type="entry name" value="O-SUCCINYLBENZOATE SYNTHASE"/>
    <property type="match status" value="1"/>
</dbReference>
<dbReference type="NCBIfam" id="NF002782">
    <property type="entry name" value="PRK02901.1"/>
    <property type="match status" value="1"/>
</dbReference>
<dbReference type="EC" id="4.2.1.113" evidence="4"/>
<keyword evidence="3 4" id="KW-0456">Lyase</keyword>
<dbReference type="InterPro" id="IPR013342">
    <property type="entry name" value="Mandelate_racemase_C"/>
</dbReference>
<dbReference type="SFLD" id="SFLDF00009">
    <property type="entry name" value="o-succinylbenzoate_synthase"/>
    <property type="match status" value="1"/>
</dbReference>
<dbReference type="EMBL" id="SZZH01000003">
    <property type="protein sequence ID" value="TKV58997.1"/>
    <property type="molecule type" value="Genomic_DNA"/>
</dbReference>
<keyword evidence="2 4" id="KW-0460">Magnesium</keyword>
<evidence type="ECO:0000256" key="1">
    <source>
        <dbReference type="ARBA" id="ARBA00022723"/>
    </source>
</evidence>
<dbReference type="UniPathway" id="UPA00079"/>
<feature type="domain" description="Mandelate racemase/muconate lactonizing enzyme C-terminal" evidence="5">
    <location>
        <begin position="80"/>
        <end position="180"/>
    </location>
</feature>
<comment type="function">
    <text evidence="4">Converts 2-succinyl-6-hydroxy-2,4-cyclohexadiene-1-carboxylate (SHCHC) to 2-succinylbenzoate (OSB).</text>
</comment>
<dbReference type="InterPro" id="IPR010196">
    <property type="entry name" value="OSB_synthase_MenC1"/>
</dbReference>
<dbReference type="GO" id="GO:0009234">
    <property type="term" value="P:menaquinone biosynthetic process"/>
    <property type="evidence" value="ECO:0007669"/>
    <property type="project" value="UniProtKB-UniRule"/>
</dbReference>
<dbReference type="OrthoDB" id="3725747at2"/>
<dbReference type="SUPFAM" id="SSF51604">
    <property type="entry name" value="Enolase C-terminal domain-like"/>
    <property type="match status" value="1"/>
</dbReference>
<dbReference type="SFLD" id="SFLDG00180">
    <property type="entry name" value="muconate_cycloisomerase"/>
    <property type="match status" value="1"/>
</dbReference>
<organism evidence="6 7">
    <name type="scientific">Nakamurella flava</name>
    <dbReference type="NCBI Taxonomy" id="2576308"/>
    <lineage>
        <taxon>Bacteria</taxon>
        <taxon>Bacillati</taxon>
        <taxon>Actinomycetota</taxon>
        <taxon>Actinomycetes</taxon>
        <taxon>Nakamurellales</taxon>
        <taxon>Nakamurellaceae</taxon>
        <taxon>Nakamurella</taxon>
    </lineage>
</organism>
<name>A0A4U6QFF0_9ACTN</name>
<dbReference type="GO" id="GO:0000287">
    <property type="term" value="F:magnesium ion binding"/>
    <property type="evidence" value="ECO:0007669"/>
    <property type="project" value="UniProtKB-UniRule"/>
</dbReference>
<dbReference type="InterPro" id="IPR036849">
    <property type="entry name" value="Enolase-like_C_sf"/>
</dbReference>
<gene>
    <name evidence="4" type="primary">menC</name>
    <name evidence="6" type="ORF">FDO65_13680</name>
</gene>
<evidence type="ECO:0000256" key="3">
    <source>
        <dbReference type="ARBA" id="ARBA00023239"/>
    </source>
</evidence>
<comment type="caution">
    <text evidence="6">The sequence shown here is derived from an EMBL/GenBank/DDBJ whole genome shotgun (WGS) entry which is preliminary data.</text>
</comment>
<comment type="pathway">
    <text evidence="4">Quinol/quinone metabolism; menaquinone biosynthesis.</text>
</comment>
<dbReference type="Proteomes" id="UP000306985">
    <property type="component" value="Unassembled WGS sequence"/>
</dbReference>
<sequence>MAAVVETAVPFAVPLRHRFRGVTVREGVLLRGPAGWGEFAPFREYDDAACVPWLRAAVDSATRPWPVPVHDRVPVNTIVPVVAPDVAAAEVAASGCRTAKVKVADVRSTPAEDLDRLRAVHEVLGPQGHIRLDANAAWTVDEAVAFLKAAQDAIGEIEYVEQPCQSLAELTEVRRRAAVRVAADESIRLTAEDARASVLERLADSVDVAIVKVGPLGGVRAATRVAQWGLPVVVSSAVDTSVGLAAGVAAAASLPELRHACGLGTRMLLDGDVSRVQVRPEDGWLPWFPAAPEPDLRDAVRPAPADAQWWQARLRRVAALLGAAPNG</sequence>